<dbReference type="Proteomes" id="UP001244011">
    <property type="component" value="Unassembled WGS sequence"/>
</dbReference>
<feature type="transmembrane region" description="Helical" evidence="2">
    <location>
        <begin position="288"/>
        <end position="308"/>
    </location>
</feature>
<evidence type="ECO:0000256" key="2">
    <source>
        <dbReference type="SAM" id="Phobius"/>
    </source>
</evidence>
<gene>
    <name evidence="3" type="ORF">QBC33DRAFT_599929</name>
</gene>
<name>A0AAJ0BQR5_9PEZI</name>
<evidence type="ECO:0000313" key="3">
    <source>
        <dbReference type="EMBL" id="KAK1762743.1"/>
    </source>
</evidence>
<dbReference type="EMBL" id="MU839034">
    <property type="protein sequence ID" value="KAK1762743.1"/>
    <property type="molecule type" value="Genomic_DNA"/>
</dbReference>
<keyword evidence="2" id="KW-1133">Transmembrane helix</keyword>
<protein>
    <submittedName>
        <fullName evidence="3">Uncharacterized protein</fullName>
    </submittedName>
</protein>
<keyword evidence="2" id="KW-0472">Membrane</keyword>
<keyword evidence="4" id="KW-1185">Reference proteome</keyword>
<feature type="region of interest" description="Disordered" evidence="1">
    <location>
        <begin position="111"/>
        <end position="138"/>
    </location>
</feature>
<evidence type="ECO:0000313" key="4">
    <source>
        <dbReference type="Proteomes" id="UP001244011"/>
    </source>
</evidence>
<comment type="caution">
    <text evidence="3">The sequence shown here is derived from an EMBL/GenBank/DDBJ whole genome shotgun (WGS) entry which is preliminary data.</text>
</comment>
<feature type="compositionally biased region" description="Polar residues" evidence="1">
    <location>
        <begin position="111"/>
        <end position="121"/>
    </location>
</feature>
<evidence type="ECO:0000256" key="1">
    <source>
        <dbReference type="SAM" id="MobiDB-lite"/>
    </source>
</evidence>
<dbReference type="AlphaFoldDB" id="A0AAJ0BQR5"/>
<proteinExistence type="predicted"/>
<sequence>MPTVTTLSQISIFNVGPLTTTFTTPASCIHDTWLAAPAEGPKTVWYALDCRDVTVNDCAPSTAALKSHIPSDVASNPAAHWIPYYSPGVVCPSGYQTVGVAVKVNPTSTSMSGMFTRPTSGDDSEDEPTSGDISGHGPMFNPGTNVLMDALDPGETAVMCCPSSYIADAHGLCWSALPTSVPKPTEYCERLIPNNDLDSITATFPLYGQTVTAEVFTFTATSPIILSTQSLSATDAASMVLVGNAPPIIMVHQASDVSSAGKGKGGGSGASETNAAAPGAHMGGGGGGMAALVAVWCAAVAAGAMLMVPF</sequence>
<reference evidence="3" key="1">
    <citation type="submission" date="2023-06" db="EMBL/GenBank/DDBJ databases">
        <title>Genome-scale phylogeny and comparative genomics of the fungal order Sordariales.</title>
        <authorList>
            <consortium name="Lawrence Berkeley National Laboratory"/>
            <person name="Hensen N."/>
            <person name="Bonometti L."/>
            <person name="Westerberg I."/>
            <person name="Brannstrom I.O."/>
            <person name="Guillou S."/>
            <person name="Cros-Aarteil S."/>
            <person name="Calhoun S."/>
            <person name="Haridas S."/>
            <person name="Kuo A."/>
            <person name="Mondo S."/>
            <person name="Pangilinan J."/>
            <person name="Riley R."/>
            <person name="Labutti K."/>
            <person name="Andreopoulos B."/>
            <person name="Lipzen A."/>
            <person name="Chen C."/>
            <person name="Yanf M."/>
            <person name="Daum C."/>
            <person name="Ng V."/>
            <person name="Clum A."/>
            <person name="Steindorff A."/>
            <person name="Ohm R."/>
            <person name="Martin F."/>
            <person name="Silar P."/>
            <person name="Natvig D."/>
            <person name="Lalanne C."/>
            <person name="Gautier V."/>
            <person name="Ament-Velasquez S.L."/>
            <person name="Kruys A."/>
            <person name="Hutchinson M.I."/>
            <person name="Powell A.J."/>
            <person name="Barry K."/>
            <person name="Miller A.N."/>
            <person name="Grigoriev I.V."/>
            <person name="Debuchy R."/>
            <person name="Gladieux P."/>
            <person name="Thoren M.H."/>
            <person name="Johannesson H."/>
        </authorList>
    </citation>
    <scope>NUCLEOTIDE SEQUENCE</scope>
    <source>
        <strain evidence="3">8032-3</strain>
    </source>
</reference>
<dbReference type="RefSeq" id="XP_060278956.1">
    <property type="nucleotide sequence ID" value="XM_060432062.1"/>
</dbReference>
<accession>A0AAJ0BQR5</accession>
<keyword evidence="2" id="KW-0812">Transmembrane</keyword>
<dbReference type="GeneID" id="85315249"/>
<organism evidence="3 4">
    <name type="scientific">Phialemonium atrogriseum</name>
    <dbReference type="NCBI Taxonomy" id="1093897"/>
    <lineage>
        <taxon>Eukaryota</taxon>
        <taxon>Fungi</taxon>
        <taxon>Dikarya</taxon>
        <taxon>Ascomycota</taxon>
        <taxon>Pezizomycotina</taxon>
        <taxon>Sordariomycetes</taxon>
        <taxon>Sordariomycetidae</taxon>
        <taxon>Cephalothecales</taxon>
        <taxon>Cephalothecaceae</taxon>
        <taxon>Phialemonium</taxon>
    </lineage>
</organism>